<evidence type="ECO:0000259" key="4">
    <source>
        <dbReference type="PROSITE" id="PS50949"/>
    </source>
</evidence>
<dbReference type="SUPFAM" id="SSF53822">
    <property type="entry name" value="Periplasmic binding protein-like I"/>
    <property type="match status" value="1"/>
</dbReference>
<protein>
    <submittedName>
        <fullName evidence="5">Transcriptional regulator, GntR family with LacI sensor</fullName>
    </submittedName>
</protein>
<feature type="domain" description="HTH gntR-type" evidence="4">
    <location>
        <begin position="11"/>
        <end position="79"/>
    </location>
</feature>
<dbReference type="InterPro" id="IPR036390">
    <property type="entry name" value="WH_DNA-bd_sf"/>
</dbReference>
<dbReference type="HOGENOM" id="CLU_037628_15_0_9"/>
<name>F8IEA7_ALIAT</name>
<dbReference type="Pfam" id="PF13377">
    <property type="entry name" value="Peripla_BP_3"/>
    <property type="match status" value="1"/>
</dbReference>
<dbReference type="PROSITE" id="PS50949">
    <property type="entry name" value="HTH_GNTR"/>
    <property type="match status" value="1"/>
</dbReference>
<dbReference type="PANTHER" id="PTHR30146">
    <property type="entry name" value="LACI-RELATED TRANSCRIPTIONAL REPRESSOR"/>
    <property type="match status" value="1"/>
</dbReference>
<organism evidence="5 6">
    <name type="scientific">Alicyclobacillus acidocaldarius (strain Tc-4-1)</name>
    <name type="common">Bacillus acidocaldarius</name>
    <dbReference type="NCBI Taxonomy" id="1048834"/>
    <lineage>
        <taxon>Bacteria</taxon>
        <taxon>Bacillati</taxon>
        <taxon>Bacillota</taxon>
        <taxon>Bacilli</taxon>
        <taxon>Bacillales</taxon>
        <taxon>Alicyclobacillaceae</taxon>
        <taxon>Alicyclobacillus</taxon>
    </lineage>
</organism>
<dbReference type="InterPro" id="IPR033532">
    <property type="entry name" value="AraR_ligand_bind_dom"/>
</dbReference>
<dbReference type="eggNOG" id="COG1609">
    <property type="taxonomic scope" value="Bacteria"/>
</dbReference>
<evidence type="ECO:0000256" key="2">
    <source>
        <dbReference type="ARBA" id="ARBA00023125"/>
    </source>
</evidence>
<dbReference type="AlphaFoldDB" id="F8IEA7"/>
<accession>F8IEA7</accession>
<sequence>MGNGDVGMASPAKYVMVKEQIREWIRTGKVKPGQKIYSENELIKMFRVSRHTIRQAVGDLVHEGLLYREQGAGTFCAFPQEERASGESQEARKYIGVITTYISDYIFPSIIRGIESYVTNKGYSLILACTYNNLSKEAQCLESMLQRPIAGLIVEPTESSTYNPNIRYYLELEQRKIPYVMINQYYPQLDPPHIIMDDKKGGWMATHHLLELGHRKLMGIFKTDDLQGVYRMQGFMDACREAGVSVKPEWLITYRTEELGEEVVRRVRGELEREEERPTGIVCYNDQLAVKVLDVLRELGIRVPEEMSLVGYDDSYLAEATEIKLTTVEHPKTQMGLDAAKWVMRAIERGKRDGEEPGSIVYEPKLVIRSSTAPVAVGTA</sequence>
<dbReference type="SMART" id="SM00345">
    <property type="entry name" value="HTH_GNTR"/>
    <property type="match status" value="1"/>
</dbReference>
<dbReference type="EMBL" id="CP002902">
    <property type="protein sequence ID" value="AEJ45146.1"/>
    <property type="molecule type" value="Genomic_DNA"/>
</dbReference>
<dbReference type="RefSeq" id="WP_014465941.1">
    <property type="nucleotide sequence ID" value="NC_017167.1"/>
</dbReference>
<dbReference type="PATRIC" id="fig|1048834.4.peg.3099"/>
<dbReference type="STRING" id="1048834.TC41_3267"/>
<dbReference type="InterPro" id="IPR046335">
    <property type="entry name" value="LacI/GalR-like_sensor"/>
</dbReference>
<dbReference type="SUPFAM" id="SSF46785">
    <property type="entry name" value="Winged helix' DNA-binding domain"/>
    <property type="match status" value="1"/>
</dbReference>
<dbReference type="KEGG" id="aad:TC41_3267"/>
<dbReference type="Proteomes" id="UP000000292">
    <property type="component" value="Chromosome"/>
</dbReference>
<dbReference type="InterPro" id="IPR028082">
    <property type="entry name" value="Peripla_BP_I"/>
</dbReference>
<dbReference type="Pfam" id="PF00392">
    <property type="entry name" value="GntR"/>
    <property type="match status" value="1"/>
</dbReference>
<dbReference type="GO" id="GO:0003700">
    <property type="term" value="F:DNA-binding transcription factor activity"/>
    <property type="evidence" value="ECO:0007669"/>
    <property type="project" value="InterPro"/>
</dbReference>
<reference evidence="6" key="2">
    <citation type="submission" date="2011-06" db="EMBL/GenBank/DDBJ databases">
        <title>The complete genome sequence of Alicyclobacillus acidocaldarius sp. Tc-4-1.</title>
        <authorList>
            <person name="Chen Y."/>
            <person name="He Y."/>
            <person name="Dong Z."/>
            <person name="Hu S."/>
        </authorList>
    </citation>
    <scope>NUCLEOTIDE SEQUENCE [LARGE SCALE GENOMIC DNA]</scope>
    <source>
        <strain evidence="6">Tc-4-1</strain>
    </source>
</reference>
<dbReference type="Gene3D" id="1.10.10.10">
    <property type="entry name" value="Winged helix-like DNA-binding domain superfamily/Winged helix DNA-binding domain"/>
    <property type="match status" value="1"/>
</dbReference>
<dbReference type="Gene3D" id="3.40.50.2300">
    <property type="match status" value="2"/>
</dbReference>
<evidence type="ECO:0000256" key="3">
    <source>
        <dbReference type="ARBA" id="ARBA00023163"/>
    </source>
</evidence>
<keyword evidence="1" id="KW-0805">Transcription regulation</keyword>
<dbReference type="CDD" id="cd07377">
    <property type="entry name" value="WHTH_GntR"/>
    <property type="match status" value="1"/>
</dbReference>
<keyword evidence="3" id="KW-0804">Transcription</keyword>
<dbReference type="GO" id="GO:0000976">
    <property type="term" value="F:transcription cis-regulatory region binding"/>
    <property type="evidence" value="ECO:0007669"/>
    <property type="project" value="TreeGrafter"/>
</dbReference>
<evidence type="ECO:0000313" key="5">
    <source>
        <dbReference type="EMBL" id="AEJ45146.1"/>
    </source>
</evidence>
<evidence type="ECO:0000313" key="6">
    <source>
        <dbReference type="Proteomes" id="UP000000292"/>
    </source>
</evidence>
<dbReference type="PRINTS" id="PR00035">
    <property type="entry name" value="HTHGNTR"/>
</dbReference>
<evidence type="ECO:0000256" key="1">
    <source>
        <dbReference type="ARBA" id="ARBA00023015"/>
    </source>
</evidence>
<dbReference type="InterPro" id="IPR036388">
    <property type="entry name" value="WH-like_DNA-bd_sf"/>
</dbReference>
<dbReference type="PANTHER" id="PTHR30146:SF150">
    <property type="entry name" value="ARABINOSE METABOLISM TRANSCRIPTIONAL REPRESSOR"/>
    <property type="match status" value="1"/>
</dbReference>
<gene>
    <name evidence="5" type="primary">araR</name>
    <name evidence="5" type="ordered locus">TC41_3267</name>
</gene>
<dbReference type="CDD" id="cd01541">
    <property type="entry name" value="PBP1_AraR"/>
    <property type="match status" value="1"/>
</dbReference>
<proteinExistence type="predicted"/>
<keyword evidence="2" id="KW-0238">DNA-binding</keyword>
<dbReference type="InterPro" id="IPR000524">
    <property type="entry name" value="Tscrpt_reg_HTH_GntR"/>
</dbReference>
<reference evidence="5 6" key="1">
    <citation type="journal article" date="2011" name="J. Bacteriol.">
        <title>Complete Genome Sequence of Alicyclobacillus acidocaldarius Strain Tc-4-1.</title>
        <authorList>
            <person name="Chen Y."/>
            <person name="He Y."/>
            <person name="Zhang B."/>
            <person name="Yang J."/>
            <person name="Li W."/>
            <person name="Dong Z."/>
            <person name="Hu S."/>
        </authorList>
    </citation>
    <scope>NUCLEOTIDE SEQUENCE [LARGE SCALE GENOMIC DNA]</scope>
    <source>
        <strain evidence="5 6">Tc-4-1</strain>
    </source>
</reference>